<dbReference type="GO" id="GO:0019478">
    <property type="term" value="P:D-amino acid catabolic process"/>
    <property type="evidence" value="ECO:0007669"/>
    <property type="project" value="TreeGrafter"/>
</dbReference>
<name>A0A1Y2HLJ7_9FUNG</name>
<sequence>AGSKESEVAKGDASGEDAFKLPWFKDDVEDFKLMDKELLPPTCDKGFSYMAYSFNTPRYLGWLSRLFRRLGGKLVVKEVIHIDEAYRLGKSSHTIVVNCTGLGARTLGGVEDKAVYPTRGQIVIVRAPHLNIPSPASGPTASLTM</sequence>
<keyword evidence="8" id="KW-1185">Reference proteome</keyword>
<organism evidence="7 8">
    <name type="scientific">Catenaria anguillulae PL171</name>
    <dbReference type="NCBI Taxonomy" id="765915"/>
    <lineage>
        <taxon>Eukaryota</taxon>
        <taxon>Fungi</taxon>
        <taxon>Fungi incertae sedis</taxon>
        <taxon>Blastocladiomycota</taxon>
        <taxon>Blastocladiomycetes</taxon>
        <taxon>Blastocladiales</taxon>
        <taxon>Catenariaceae</taxon>
        <taxon>Catenaria</taxon>
    </lineage>
</organism>
<dbReference type="PANTHER" id="PTHR11530:SF11">
    <property type="entry name" value="D-ASPARTATE OXIDASE"/>
    <property type="match status" value="1"/>
</dbReference>
<evidence type="ECO:0000259" key="6">
    <source>
        <dbReference type="Pfam" id="PF01266"/>
    </source>
</evidence>
<evidence type="ECO:0000256" key="2">
    <source>
        <dbReference type="ARBA" id="ARBA00006730"/>
    </source>
</evidence>
<dbReference type="Proteomes" id="UP000193411">
    <property type="component" value="Unassembled WGS sequence"/>
</dbReference>
<dbReference type="PANTHER" id="PTHR11530">
    <property type="entry name" value="D-AMINO ACID OXIDASE"/>
    <property type="match status" value="1"/>
</dbReference>
<evidence type="ECO:0000256" key="1">
    <source>
        <dbReference type="ARBA" id="ARBA00001974"/>
    </source>
</evidence>
<dbReference type="STRING" id="765915.A0A1Y2HLJ7"/>
<dbReference type="SUPFAM" id="SSF51971">
    <property type="entry name" value="Nucleotide-binding domain"/>
    <property type="match status" value="1"/>
</dbReference>
<evidence type="ECO:0000256" key="3">
    <source>
        <dbReference type="ARBA" id="ARBA00022630"/>
    </source>
</evidence>
<evidence type="ECO:0000256" key="5">
    <source>
        <dbReference type="ARBA" id="ARBA00023002"/>
    </source>
</evidence>
<evidence type="ECO:0000256" key="4">
    <source>
        <dbReference type="ARBA" id="ARBA00022827"/>
    </source>
</evidence>
<keyword evidence="5" id="KW-0560">Oxidoreductase</keyword>
<proteinExistence type="inferred from homology"/>
<dbReference type="AlphaFoldDB" id="A0A1Y2HLJ7"/>
<gene>
    <name evidence="7" type="ORF">BCR44DRAFT_1528954</name>
</gene>
<comment type="similarity">
    <text evidence="2">Belongs to the DAMOX/DASOX family.</text>
</comment>
<keyword evidence="4" id="KW-0274">FAD</keyword>
<accession>A0A1Y2HLJ7</accession>
<comment type="cofactor">
    <cofactor evidence="1">
        <name>FAD</name>
        <dbReference type="ChEBI" id="CHEBI:57692"/>
    </cofactor>
</comment>
<feature type="domain" description="FAD dependent oxidoreductase" evidence="6">
    <location>
        <begin position="33"/>
        <end position="130"/>
    </location>
</feature>
<dbReference type="GO" id="GO:0005737">
    <property type="term" value="C:cytoplasm"/>
    <property type="evidence" value="ECO:0007669"/>
    <property type="project" value="TreeGrafter"/>
</dbReference>
<comment type="caution">
    <text evidence="7">The sequence shown here is derived from an EMBL/GenBank/DDBJ whole genome shotgun (WGS) entry which is preliminary data.</text>
</comment>
<protein>
    <recommendedName>
        <fullName evidence="6">FAD dependent oxidoreductase domain-containing protein</fullName>
    </recommendedName>
</protein>
<dbReference type="InterPro" id="IPR023209">
    <property type="entry name" value="DAO"/>
</dbReference>
<feature type="non-terminal residue" evidence="7">
    <location>
        <position position="1"/>
    </location>
</feature>
<keyword evidence="3" id="KW-0285">Flavoprotein</keyword>
<dbReference type="GO" id="GO:0003884">
    <property type="term" value="F:D-amino-acid oxidase activity"/>
    <property type="evidence" value="ECO:0007669"/>
    <property type="project" value="InterPro"/>
</dbReference>
<evidence type="ECO:0000313" key="7">
    <source>
        <dbReference type="EMBL" id="ORZ35468.1"/>
    </source>
</evidence>
<reference evidence="7 8" key="1">
    <citation type="submission" date="2016-07" db="EMBL/GenBank/DDBJ databases">
        <title>Pervasive Adenine N6-methylation of Active Genes in Fungi.</title>
        <authorList>
            <consortium name="DOE Joint Genome Institute"/>
            <person name="Mondo S.J."/>
            <person name="Dannebaum R.O."/>
            <person name="Kuo R.C."/>
            <person name="Labutti K."/>
            <person name="Haridas S."/>
            <person name="Kuo A."/>
            <person name="Salamov A."/>
            <person name="Ahrendt S.R."/>
            <person name="Lipzen A."/>
            <person name="Sullivan W."/>
            <person name="Andreopoulos W.B."/>
            <person name="Clum A."/>
            <person name="Lindquist E."/>
            <person name="Daum C."/>
            <person name="Ramamoorthy G.K."/>
            <person name="Gryganskyi A."/>
            <person name="Culley D."/>
            <person name="Magnuson J.K."/>
            <person name="James T.Y."/>
            <person name="O'Malley M.A."/>
            <person name="Stajich J.E."/>
            <person name="Spatafora J.W."/>
            <person name="Visel A."/>
            <person name="Grigoriev I.V."/>
        </authorList>
    </citation>
    <scope>NUCLEOTIDE SEQUENCE [LARGE SCALE GENOMIC DNA]</scope>
    <source>
        <strain evidence="7 8">PL171</strain>
    </source>
</reference>
<dbReference type="Gene3D" id="3.30.9.10">
    <property type="entry name" value="D-Amino Acid Oxidase, subunit A, domain 2"/>
    <property type="match status" value="1"/>
</dbReference>
<dbReference type="OrthoDB" id="2015447at2759"/>
<evidence type="ECO:0000313" key="8">
    <source>
        <dbReference type="Proteomes" id="UP000193411"/>
    </source>
</evidence>
<dbReference type="GO" id="GO:0071949">
    <property type="term" value="F:FAD binding"/>
    <property type="evidence" value="ECO:0007669"/>
    <property type="project" value="InterPro"/>
</dbReference>
<dbReference type="Pfam" id="PF01266">
    <property type="entry name" value="DAO"/>
    <property type="match status" value="1"/>
</dbReference>
<dbReference type="EMBL" id="MCFL01000022">
    <property type="protein sequence ID" value="ORZ35468.1"/>
    <property type="molecule type" value="Genomic_DNA"/>
</dbReference>
<dbReference type="InterPro" id="IPR006076">
    <property type="entry name" value="FAD-dep_OxRdtase"/>
</dbReference>
<dbReference type="Gene3D" id="3.40.50.720">
    <property type="entry name" value="NAD(P)-binding Rossmann-like Domain"/>
    <property type="match status" value="1"/>
</dbReference>